<dbReference type="Pfam" id="PF13858">
    <property type="entry name" value="DUF4199"/>
    <property type="match status" value="1"/>
</dbReference>
<reference evidence="3" key="1">
    <citation type="submission" date="2014-11" db="EMBL/GenBank/DDBJ databases">
        <title>Genome sequencing of Roseivirga sp. D-25.</title>
        <authorList>
            <person name="Selvaratnam C."/>
            <person name="Thevarajoo S."/>
            <person name="Goh K.M."/>
            <person name="Eee R."/>
            <person name="Chan K.-G."/>
            <person name="Chong C.S."/>
        </authorList>
    </citation>
    <scope>NUCLEOTIDE SEQUENCE [LARGE SCALE GENOMIC DNA]</scope>
    <source>
        <strain evidence="3">D-25</strain>
    </source>
</reference>
<evidence type="ECO:0000313" key="3">
    <source>
        <dbReference type="Proteomes" id="UP000036908"/>
    </source>
</evidence>
<keyword evidence="1" id="KW-0472">Membrane</keyword>
<feature type="transmembrane region" description="Helical" evidence="1">
    <location>
        <begin position="150"/>
        <end position="172"/>
    </location>
</feature>
<keyword evidence="3" id="KW-1185">Reference proteome</keyword>
<gene>
    <name evidence="2" type="ORF">OB69_10385</name>
</gene>
<proteinExistence type="predicted"/>
<keyword evidence="1" id="KW-0812">Transmembrane</keyword>
<dbReference type="PATRIC" id="fig|1566026.4.peg.361"/>
<dbReference type="AlphaFoldDB" id="A0A0L8AK02"/>
<comment type="caution">
    <text evidence="2">The sequence shown here is derived from an EMBL/GenBank/DDBJ whole genome shotgun (WGS) entry which is preliminary data.</text>
</comment>
<dbReference type="RefSeq" id="WP_053223657.1">
    <property type="nucleotide sequence ID" value="NZ_JSVA01000010.1"/>
</dbReference>
<accession>A0A0L8AK02</accession>
<name>A0A0L8AK02_9BACT</name>
<dbReference type="EMBL" id="JSVA01000010">
    <property type="protein sequence ID" value="KOF02714.1"/>
    <property type="molecule type" value="Genomic_DNA"/>
</dbReference>
<evidence type="ECO:0000256" key="1">
    <source>
        <dbReference type="SAM" id="Phobius"/>
    </source>
</evidence>
<keyword evidence="1" id="KW-1133">Transmembrane helix</keyword>
<dbReference type="InterPro" id="IPR025250">
    <property type="entry name" value="DUF4199"/>
</dbReference>
<dbReference type="OrthoDB" id="660361at2"/>
<feature type="transmembrane region" description="Helical" evidence="1">
    <location>
        <begin position="12"/>
        <end position="32"/>
    </location>
</feature>
<sequence>METDKSQIMPMALKTGLVIGAITGTLSILMYVMDESLLASGMVSLFMLVIIIVALIIGGLKIRKAIGGFWSFGQAFKGIALMGFIAVLVSTLFQIVLHQVIDPDLGYRLTEITMKTTEDMLRKFGATQADIDNALAAASGTNAYSIVNQLLGIVWAGVLGNAFISLILAAILKRNHEEDEF</sequence>
<organism evidence="2 3">
    <name type="scientific">Roseivirga seohaensis subsp. aquiponti</name>
    <dbReference type="NCBI Taxonomy" id="1566026"/>
    <lineage>
        <taxon>Bacteria</taxon>
        <taxon>Pseudomonadati</taxon>
        <taxon>Bacteroidota</taxon>
        <taxon>Cytophagia</taxon>
        <taxon>Cytophagales</taxon>
        <taxon>Roseivirgaceae</taxon>
        <taxon>Roseivirga</taxon>
    </lineage>
</organism>
<evidence type="ECO:0008006" key="4">
    <source>
        <dbReference type="Google" id="ProtNLM"/>
    </source>
</evidence>
<feature type="transmembrane region" description="Helical" evidence="1">
    <location>
        <begin position="79"/>
        <end position="101"/>
    </location>
</feature>
<evidence type="ECO:0000313" key="2">
    <source>
        <dbReference type="EMBL" id="KOF02714.1"/>
    </source>
</evidence>
<protein>
    <recommendedName>
        <fullName evidence="4">DUF4199 domain-containing protein</fullName>
    </recommendedName>
</protein>
<dbReference type="Proteomes" id="UP000036908">
    <property type="component" value="Unassembled WGS sequence"/>
</dbReference>
<feature type="transmembrane region" description="Helical" evidence="1">
    <location>
        <begin position="38"/>
        <end position="58"/>
    </location>
</feature>